<feature type="region of interest" description="Disordered" evidence="1">
    <location>
        <begin position="409"/>
        <end position="436"/>
    </location>
</feature>
<sequence>MKELGRKKTFKEVLQNHSDAALIHNNQDPSHEVKKRRDRKNEDVGNEISGDTQRHAENDGQGVKFSASSRHSGRRINHSRNSLPSVNQEFRVVRDNRVSRNRCEEGKSPSLPGSTPTNEQLNVNTTEKGSSEASSNERLSGAMNLSQAFNGSESHARCLKDADTSDRKATSEKKQDMILNTASQTLPIHADPIHVPPPAVYSSSADPIHVPPADSRSSGVVGANRREVGVVGFRRQSSDNLVKQSSVHSSSYANNSPIGKDVTSSNSYQSFGAISKTEQIYQANVTVPESSSINNQYNSRPQQQLMGLQRAPQPIKEWRPKSTQQSSGKSPGVTGTPKKAPSPPAEISKDIKSDAESLLEKLSQINIYENQNVTIAQDIPVAETECCRLTFGTIGVELKSLKHQSQVQSKVTAEKSNEESNASLTLPGPELSNDDVSGRKQIELHGDLVRSACTNSPSLGVASEQKLPDIIESSSSHNPDSYADVGLTHDSRSSYAHSESKPLYDSQSVPGFSAYGYTTGCEPHLRPTIEDIVRLKGGLLSRKEFLPPNFFPPATMPGYSSNPPYYHPANGNNYLSMPEGSSHPNANGLKYGVQQFKPAPFGGPTGFHNFTNFTSPTGYAVNTPGMVMGAAAIEDSSRINYKDNIYGPNFQADASKTWIQNPMELGMQSNNPYFNFRAPQTPHAARIPSLNAHASSFNAATASAVTSAQSSHTQFHGIYHAPHHLGPSVGNSIGVEAAPGSQIGAYQAHQPQMGHQNWTTFF</sequence>
<accession>A0A6A4QSX8</accession>
<organism evidence="2 3">
    <name type="scientific">Lupinus albus</name>
    <name type="common">White lupine</name>
    <name type="synonym">Lupinus termis</name>
    <dbReference type="NCBI Taxonomy" id="3870"/>
    <lineage>
        <taxon>Eukaryota</taxon>
        <taxon>Viridiplantae</taxon>
        <taxon>Streptophyta</taxon>
        <taxon>Embryophyta</taxon>
        <taxon>Tracheophyta</taxon>
        <taxon>Spermatophyta</taxon>
        <taxon>Magnoliopsida</taxon>
        <taxon>eudicotyledons</taxon>
        <taxon>Gunneridae</taxon>
        <taxon>Pentapetalae</taxon>
        <taxon>rosids</taxon>
        <taxon>fabids</taxon>
        <taxon>Fabales</taxon>
        <taxon>Fabaceae</taxon>
        <taxon>Papilionoideae</taxon>
        <taxon>50 kb inversion clade</taxon>
        <taxon>genistoids sensu lato</taxon>
        <taxon>core genistoids</taxon>
        <taxon>Genisteae</taxon>
        <taxon>Lupinus</taxon>
    </lineage>
</organism>
<dbReference type="PANTHER" id="PTHR47070:SF2">
    <property type="entry name" value="OS06G0206100 PROTEIN"/>
    <property type="match status" value="1"/>
</dbReference>
<feature type="region of interest" description="Disordered" evidence="1">
    <location>
        <begin position="238"/>
        <end position="264"/>
    </location>
</feature>
<feature type="compositionally biased region" description="Polar residues" evidence="1">
    <location>
        <begin position="111"/>
        <end position="153"/>
    </location>
</feature>
<feature type="region of interest" description="Disordered" evidence="1">
    <location>
        <begin position="317"/>
        <end position="348"/>
    </location>
</feature>
<evidence type="ECO:0000313" key="3">
    <source>
        <dbReference type="Proteomes" id="UP000447434"/>
    </source>
</evidence>
<keyword evidence="3" id="KW-1185">Reference proteome</keyword>
<feature type="compositionally biased region" description="Basic and acidic residues" evidence="1">
    <location>
        <begin position="91"/>
        <end position="107"/>
    </location>
</feature>
<reference evidence="3" key="1">
    <citation type="journal article" date="2020" name="Nat. Commun.">
        <title>Genome sequence of the cluster root forming white lupin.</title>
        <authorList>
            <person name="Hufnagel B."/>
            <person name="Marques A."/>
            <person name="Soriano A."/>
            <person name="Marques L."/>
            <person name="Divol F."/>
            <person name="Doumas P."/>
            <person name="Sallet E."/>
            <person name="Mancinotti D."/>
            <person name="Carrere S."/>
            <person name="Marande W."/>
            <person name="Arribat S."/>
            <person name="Keller J."/>
            <person name="Huneau C."/>
            <person name="Blein T."/>
            <person name="Aime D."/>
            <person name="Laguerre M."/>
            <person name="Taylor J."/>
            <person name="Schubert V."/>
            <person name="Nelson M."/>
            <person name="Geu-Flores F."/>
            <person name="Crespi M."/>
            <person name="Gallardo-Guerrero K."/>
            <person name="Delaux P.-M."/>
            <person name="Salse J."/>
            <person name="Berges H."/>
            <person name="Guyot R."/>
            <person name="Gouzy J."/>
            <person name="Peret B."/>
        </authorList>
    </citation>
    <scope>NUCLEOTIDE SEQUENCE [LARGE SCALE GENOMIC DNA]</scope>
    <source>
        <strain evidence="3">cv. Amiga</strain>
    </source>
</reference>
<feature type="compositionally biased region" description="Basic and acidic residues" evidence="1">
    <location>
        <begin position="487"/>
        <end position="502"/>
    </location>
</feature>
<dbReference type="Proteomes" id="UP000447434">
    <property type="component" value="Chromosome 4"/>
</dbReference>
<proteinExistence type="predicted"/>
<gene>
    <name evidence="2" type="ORF">Lalb_Chr04g0261091</name>
</gene>
<evidence type="ECO:0000256" key="1">
    <source>
        <dbReference type="SAM" id="MobiDB-lite"/>
    </source>
</evidence>
<feature type="region of interest" description="Disordered" evidence="1">
    <location>
        <begin position="471"/>
        <end position="504"/>
    </location>
</feature>
<protein>
    <submittedName>
        <fullName evidence="2">Uncharacterized protein</fullName>
    </submittedName>
</protein>
<comment type="caution">
    <text evidence="2">The sequence shown here is derived from an EMBL/GenBank/DDBJ whole genome shotgun (WGS) entry which is preliminary data.</text>
</comment>
<evidence type="ECO:0000313" key="2">
    <source>
        <dbReference type="EMBL" id="KAE9615994.1"/>
    </source>
</evidence>
<feature type="compositionally biased region" description="Low complexity" evidence="1">
    <location>
        <begin position="245"/>
        <end position="256"/>
    </location>
</feature>
<feature type="region of interest" description="Disordered" evidence="1">
    <location>
        <begin position="18"/>
        <end position="173"/>
    </location>
</feature>
<dbReference type="PANTHER" id="PTHR47070">
    <property type="entry name" value="HYDROXYPROLINE-RICH GLYCOPROTEIN-LIKE"/>
    <property type="match status" value="1"/>
</dbReference>
<feature type="compositionally biased region" description="Basic and acidic residues" evidence="1">
    <location>
        <begin position="154"/>
        <end position="173"/>
    </location>
</feature>
<dbReference type="EMBL" id="WOCE01000004">
    <property type="protein sequence ID" value="KAE9615994.1"/>
    <property type="molecule type" value="Genomic_DNA"/>
</dbReference>
<name>A0A6A4QSX8_LUPAL</name>
<dbReference type="OrthoDB" id="657470at2759"/>
<feature type="compositionally biased region" description="Polar residues" evidence="1">
    <location>
        <begin position="79"/>
        <end position="88"/>
    </location>
</feature>
<dbReference type="AlphaFoldDB" id="A0A6A4QSX8"/>